<evidence type="ECO:0000313" key="1">
    <source>
        <dbReference type="EMBL" id="MBC1305540.1"/>
    </source>
</evidence>
<sequence length="50" mass="5392">MSVLRGKAITYAWVSSKNEGAMKGRSRAASHLSLICDGLRPTIGDRLGFL</sequence>
<keyword evidence="1" id="KW-0614">Plasmid</keyword>
<geneLocation type="plasmid" evidence="1">
    <name>pN2B-A</name>
</geneLocation>
<protein>
    <recommendedName>
        <fullName evidence="3">Transposase</fullName>
    </recommendedName>
</protein>
<proteinExistence type="predicted"/>
<dbReference type="EMBL" id="JACKZP010000270">
    <property type="protein sequence ID" value="MBC1305540.1"/>
    <property type="molecule type" value="Genomic_DNA"/>
</dbReference>
<accession>A0ABR6SGN2</accession>
<name>A0ABR6SGN2_ANAVA</name>
<evidence type="ECO:0000313" key="2">
    <source>
        <dbReference type="Proteomes" id="UP000570851"/>
    </source>
</evidence>
<evidence type="ECO:0008006" key="3">
    <source>
        <dbReference type="Google" id="ProtNLM"/>
    </source>
</evidence>
<dbReference type="RefSeq" id="WP_153228399.1">
    <property type="nucleotide sequence ID" value="NZ_JACKZP010000270.1"/>
</dbReference>
<dbReference type="Proteomes" id="UP000570851">
    <property type="component" value="Unassembled WGS sequence"/>
</dbReference>
<comment type="caution">
    <text evidence="1">The sequence shown here is derived from an EMBL/GenBank/DDBJ whole genome shotgun (WGS) entry which is preliminary data.</text>
</comment>
<keyword evidence="2" id="KW-1185">Reference proteome</keyword>
<organism evidence="1 2">
    <name type="scientific">Trichormus variabilis N2B</name>
    <dbReference type="NCBI Taxonomy" id="2681315"/>
    <lineage>
        <taxon>Bacteria</taxon>
        <taxon>Bacillati</taxon>
        <taxon>Cyanobacteriota</taxon>
        <taxon>Cyanophyceae</taxon>
        <taxon>Nostocales</taxon>
        <taxon>Nostocaceae</taxon>
        <taxon>Trichormus</taxon>
    </lineage>
</organism>
<dbReference type="GeneID" id="58726902"/>
<reference evidence="1 2" key="1">
    <citation type="submission" date="2019-11" db="EMBL/GenBank/DDBJ databases">
        <title>Comparison of genomes from free-living endosymbiotic cyanobacteria isolated from Azolla.</title>
        <authorList>
            <person name="Thiel T."/>
            <person name="Pratte B."/>
        </authorList>
    </citation>
    <scope>NUCLEOTIDE SEQUENCE [LARGE SCALE GENOMIC DNA]</scope>
    <source>
        <strain evidence="1 2">N2B</strain>
        <plasmid evidence="1">pN2B-A</plasmid>
    </source>
</reference>
<gene>
    <name evidence="1" type="ORF">GNE12_26990</name>
</gene>